<accession>A0A0P9C6V9</accession>
<evidence type="ECO:0000256" key="14">
    <source>
        <dbReference type="PIRSR" id="PIRSR006769-1"/>
    </source>
</evidence>
<dbReference type="NCBIfam" id="TIGR00227">
    <property type="entry name" value="ribD_Cterm"/>
    <property type="match status" value="1"/>
</dbReference>
<comment type="catalytic activity">
    <reaction evidence="13">
        <text>5-amino-6-(5-phospho-D-ribitylamino)uracil + NADP(+) = 5-amino-6-(5-phospho-D-ribosylamino)uracil + NADPH + H(+)</text>
        <dbReference type="Rhea" id="RHEA:17845"/>
        <dbReference type="ChEBI" id="CHEBI:15378"/>
        <dbReference type="ChEBI" id="CHEBI:57783"/>
        <dbReference type="ChEBI" id="CHEBI:58349"/>
        <dbReference type="ChEBI" id="CHEBI:58421"/>
        <dbReference type="ChEBI" id="CHEBI:58453"/>
        <dbReference type="EC" id="1.1.1.193"/>
    </reaction>
</comment>
<dbReference type="PANTHER" id="PTHR38011:SF7">
    <property type="entry name" value="2,5-DIAMINO-6-RIBOSYLAMINO-4(3H)-PYRIMIDINONE 5'-PHOSPHATE REDUCTASE"/>
    <property type="match status" value="1"/>
</dbReference>
<evidence type="ECO:0000313" key="19">
    <source>
        <dbReference type="Proteomes" id="UP000183104"/>
    </source>
</evidence>
<dbReference type="STRING" id="381306.AN478_05200"/>
<keyword evidence="9 13" id="KW-0862">Zinc</keyword>
<dbReference type="PROSITE" id="PS00903">
    <property type="entry name" value="CYT_DCMP_DEAMINASES_1"/>
    <property type="match status" value="1"/>
</dbReference>
<evidence type="ECO:0000256" key="5">
    <source>
        <dbReference type="ARBA" id="ARBA00007417"/>
    </source>
</evidence>
<comment type="catalytic activity">
    <reaction evidence="13">
        <text>2,5-diamino-6-hydroxy-4-(5-phosphoribosylamino)-pyrimidine + H2O + H(+) = 5-amino-6-(5-phospho-D-ribosylamino)uracil + NH4(+)</text>
        <dbReference type="Rhea" id="RHEA:21868"/>
        <dbReference type="ChEBI" id="CHEBI:15377"/>
        <dbReference type="ChEBI" id="CHEBI:15378"/>
        <dbReference type="ChEBI" id="CHEBI:28938"/>
        <dbReference type="ChEBI" id="CHEBI:58453"/>
        <dbReference type="ChEBI" id="CHEBI:58614"/>
        <dbReference type="EC" id="3.5.4.26"/>
    </reaction>
</comment>
<dbReference type="CDD" id="cd01284">
    <property type="entry name" value="Riboflavin_deaminase-reductase"/>
    <property type="match status" value="1"/>
</dbReference>
<dbReference type="Pfam" id="PF00383">
    <property type="entry name" value="dCMP_cyt_deam_1"/>
    <property type="match status" value="1"/>
</dbReference>
<feature type="binding site" evidence="16">
    <location>
        <position position="84"/>
    </location>
    <ligand>
        <name>Zn(2+)</name>
        <dbReference type="ChEBI" id="CHEBI:29105"/>
        <note>catalytic</note>
    </ligand>
</feature>
<dbReference type="InterPro" id="IPR011549">
    <property type="entry name" value="RibD_C"/>
</dbReference>
<dbReference type="GO" id="GO:0009231">
    <property type="term" value="P:riboflavin biosynthetic process"/>
    <property type="evidence" value="ECO:0007669"/>
    <property type="project" value="UniProtKB-UniPathway"/>
</dbReference>
<comment type="pathway">
    <text evidence="3 13">Cofactor biosynthesis; riboflavin biosynthesis; 5-amino-6-(D-ribitylamino)uracil from GTP: step 3/4.</text>
</comment>
<dbReference type="EC" id="3.5.4.26" evidence="13"/>
<feature type="binding site" evidence="15">
    <location>
        <position position="231"/>
    </location>
    <ligand>
        <name>NADP(+)</name>
        <dbReference type="ChEBI" id="CHEBI:58349"/>
    </ligand>
</feature>
<feature type="binding site" evidence="15">
    <location>
        <position position="193"/>
    </location>
    <ligand>
        <name>substrate</name>
    </ligand>
</feature>
<dbReference type="EMBL" id="FMUN01000006">
    <property type="protein sequence ID" value="SCY50661.1"/>
    <property type="molecule type" value="Genomic_DNA"/>
</dbReference>
<evidence type="ECO:0000256" key="2">
    <source>
        <dbReference type="ARBA" id="ARBA00004882"/>
    </source>
</evidence>
<dbReference type="EC" id="1.1.1.193" evidence="13"/>
<sequence>MPDSPPATHAEDTRHMRRALALARRGLGWTDPNPMVGCVLVRDGRVVGEGFHERVGGPHAEVRALERAGEAARGATAYVTLEPCSHHGRTPPCADRLVEAGVGRVVAALVDPDERVRGRGLRRLEEAGIATESGLLAEEAEAVNAGFLSRVRSGRPWLTLKLASSLDGHTATSTGESQWITSEAARADVHRLRHAHAALLTGSGTVLADNPSLTARLPEGGAHPLRVVLDSRLRTPPGARVVTGPGGVLMVGGPGASAERRRALEAAGAEVITLEEGDGGCPALGAVLHELGRREINSVLAECGATLAGALLRGGWVDRLVAYQAPSIIGAGGLGMFEGPPIGSMAERINLRILERRGVGTDTRIVAEPHREG</sequence>
<dbReference type="PANTHER" id="PTHR38011">
    <property type="entry name" value="DIHYDROFOLATE REDUCTASE FAMILY PROTEIN (AFU_ORTHOLOGUE AFUA_8G06820)"/>
    <property type="match status" value="1"/>
</dbReference>
<keyword evidence="6 13" id="KW-0686">Riboflavin biosynthesis</keyword>
<feature type="binding site" evidence="16">
    <location>
        <position position="59"/>
    </location>
    <ligand>
        <name>Zn(2+)</name>
        <dbReference type="ChEBI" id="CHEBI:29105"/>
        <note>catalytic</note>
    </ligand>
</feature>
<dbReference type="GO" id="GO:0050661">
    <property type="term" value="F:NADP binding"/>
    <property type="evidence" value="ECO:0007669"/>
    <property type="project" value="InterPro"/>
</dbReference>
<evidence type="ECO:0000256" key="6">
    <source>
        <dbReference type="ARBA" id="ARBA00022619"/>
    </source>
</evidence>
<dbReference type="Gene3D" id="3.40.140.10">
    <property type="entry name" value="Cytidine Deaminase, domain 2"/>
    <property type="match status" value="1"/>
</dbReference>
<dbReference type="PIRSF" id="PIRSF006769">
    <property type="entry name" value="RibD"/>
    <property type="match status" value="1"/>
</dbReference>
<comment type="function">
    <text evidence="1 13">Converts 2,5-diamino-6-(ribosylamino)-4(3h)-pyrimidinone 5'-phosphate into 5-amino-6-(ribosylamino)-2,4(1h,3h)-pyrimidinedione 5'-phosphate.</text>
</comment>
<evidence type="ECO:0000256" key="3">
    <source>
        <dbReference type="ARBA" id="ARBA00004910"/>
    </source>
</evidence>
<comment type="similarity">
    <text evidence="4 13">In the N-terminal section; belongs to the cytidine and deoxycytidylate deaminase family.</text>
</comment>
<evidence type="ECO:0000256" key="15">
    <source>
        <dbReference type="PIRSR" id="PIRSR006769-2"/>
    </source>
</evidence>
<feature type="active site" description="Proton donor" evidence="14">
    <location>
        <position position="61"/>
    </location>
</feature>
<dbReference type="GO" id="GO:0008270">
    <property type="term" value="F:zinc ion binding"/>
    <property type="evidence" value="ECO:0007669"/>
    <property type="project" value="InterPro"/>
</dbReference>
<organism evidence="18 19">
    <name type="scientific">Thiohalorhabdus denitrificans</name>
    <dbReference type="NCBI Taxonomy" id="381306"/>
    <lineage>
        <taxon>Bacteria</taxon>
        <taxon>Pseudomonadati</taxon>
        <taxon>Pseudomonadota</taxon>
        <taxon>Gammaproteobacteria</taxon>
        <taxon>Thiohalorhabdales</taxon>
        <taxon>Thiohalorhabdaceae</taxon>
        <taxon>Thiohalorhabdus</taxon>
    </lineage>
</organism>
<feature type="domain" description="CMP/dCMP-type deaminase" evidence="17">
    <location>
        <begin position="10"/>
        <end position="132"/>
    </location>
</feature>
<evidence type="ECO:0000256" key="13">
    <source>
        <dbReference type="PIRNR" id="PIRNR006769"/>
    </source>
</evidence>
<comment type="cofactor">
    <cofactor evidence="13 16">
        <name>Zn(2+)</name>
        <dbReference type="ChEBI" id="CHEBI:29105"/>
    </cofactor>
    <text evidence="13 16">Binds 1 zinc ion.</text>
</comment>
<keyword evidence="11 13" id="KW-0560">Oxidoreductase</keyword>
<feature type="binding site" evidence="15">
    <location>
        <position position="179"/>
    </location>
    <ligand>
        <name>NADP(+)</name>
        <dbReference type="ChEBI" id="CHEBI:58349"/>
    </ligand>
</feature>
<evidence type="ECO:0000256" key="4">
    <source>
        <dbReference type="ARBA" id="ARBA00005259"/>
    </source>
</evidence>
<dbReference type="SUPFAM" id="SSF53927">
    <property type="entry name" value="Cytidine deaminase-like"/>
    <property type="match status" value="1"/>
</dbReference>
<evidence type="ECO:0000256" key="1">
    <source>
        <dbReference type="ARBA" id="ARBA00002151"/>
    </source>
</evidence>
<dbReference type="InterPro" id="IPR024072">
    <property type="entry name" value="DHFR-like_dom_sf"/>
</dbReference>
<dbReference type="AlphaFoldDB" id="A0A0P9C6V9"/>
<dbReference type="NCBIfam" id="TIGR00326">
    <property type="entry name" value="eubact_ribD"/>
    <property type="match status" value="1"/>
</dbReference>
<feature type="binding site" evidence="15">
    <location>
        <position position="213"/>
    </location>
    <ligand>
        <name>substrate</name>
    </ligand>
</feature>
<dbReference type="GO" id="GO:0008835">
    <property type="term" value="F:diaminohydroxyphosphoribosylaminopyrimidine deaminase activity"/>
    <property type="evidence" value="ECO:0007669"/>
    <property type="project" value="UniProtKB-EC"/>
</dbReference>
<feature type="binding site" evidence="15">
    <location>
        <position position="216"/>
    </location>
    <ligand>
        <name>substrate</name>
    </ligand>
</feature>
<evidence type="ECO:0000256" key="9">
    <source>
        <dbReference type="ARBA" id="ARBA00022833"/>
    </source>
</evidence>
<evidence type="ECO:0000256" key="12">
    <source>
        <dbReference type="ARBA" id="ARBA00023268"/>
    </source>
</evidence>
<dbReference type="InterPro" id="IPR050765">
    <property type="entry name" value="Riboflavin_Biosynth_HTPR"/>
</dbReference>
<feature type="binding site" evidence="15">
    <location>
        <position position="177"/>
    </location>
    <ligand>
        <name>substrate</name>
    </ligand>
</feature>
<keyword evidence="8 13" id="KW-0378">Hydrolase</keyword>
<evidence type="ECO:0000256" key="8">
    <source>
        <dbReference type="ARBA" id="ARBA00022801"/>
    </source>
</evidence>
<keyword evidence="10 13" id="KW-0521">NADP</keyword>
<feature type="binding site" evidence="15">
    <location>
        <position position="205"/>
    </location>
    <ligand>
        <name>NADP(+)</name>
        <dbReference type="ChEBI" id="CHEBI:58349"/>
    </ligand>
</feature>
<dbReference type="FunFam" id="3.40.140.10:FF:000025">
    <property type="entry name" value="Riboflavin biosynthesis protein RibD"/>
    <property type="match status" value="1"/>
</dbReference>
<dbReference type="Pfam" id="PF01872">
    <property type="entry name" value="RibD_C"/>
    <property type="match status" value="1"/>
</dbReference>
<keyword evidence="7 13" id="KW-0479">Metal-binding</keyword>
<gene>
    <name evidence="18" type="ORF">SAMN05661077_2340</name>
</gene>
<dbReference type="PATRIC" id="fig|381306.5.peg.2232"/>
<name>A0A0P9C6V9_9GAMM</name>
<comment type="similarity">
    <text evidence="5 13">In the C-terminal section; belongs to the HTP reductase family.</text>
</comment>
<dbReference type="InterPro" id="IPR002125">
    <property type="entry name" value="CMP_dCMP_dom"/>
</dbReference>
<dbReference type="InterPro" id="IPR004794">
    <property type="entry name" value="Eubact_RibD"/>
</dbReference>
<evidence type="ECO:0000256" key="11">
    <source>
        <dbReference type="ARBA" id="ARBA00023002"/>
    </source>
</evidence>
<dbReference type="RefSeq" id="WP_054965563.1">
    <property type="nucleotide sequence ID" value="NZ_FMUN01000006.1"/>
</dbReference>
<evidence type="ECO:0000256" key="10">
    <source>
        <dbReference type="ARBA" id="ARBA00022857"/>
    </source>
</evidence>
<feature type="binding site" evidence="15">
    <location>
        <position position="163"/>
    </location>
    <ligand>
        <name>NADP(+)</name>
        <dbReference type="ChEBI" id="CHEBI:58349"/>
    </ligand>
</feature>
<dbReference type="InterPro" id="IPR002734">
    <property type="entry name" value="RibDG_C"/>
</dbReference>
<evidence type="ECO:0000259" key="17">
    <source>
        <dbReference type="PROSITE" id="PS51747"/>
    </source>
</evidence>
<dbReference type="PROSITE" id="PS51747">
    <property type="entry name" value="CYT_DCMP_DEAMINASES_2"/>
    <property type="match status" value="1"/>
</dbReference>
<protein>
    <recommendedName>
        <fullName evidence="13">Riboflavin biosynthesis protein RibD</fullName>
    </recommendedName>
    <domain>
        <recommendedName>
            <fullName evidence="13">Diaminohydroxyphosphoribosylaminopyrimidine deaminase</fullName>
            <shortName evidence="13">DRAP deaminase</shortName>
            <ecNumber evidence="13">3.5.4.26</ecNumber>
        </recommendedName>
        <alternativeName>
            <fullName evidence="13">Riboflavin-specific deaminase</fullName>
        </alternativeName>
    </domain>
    <domain>
        <recommendedName>
            <fullName evidence="13">5-amino-6-(5-phosphoribosylamino)uracil reductase</fullName>
            <ecNumber evidence="13">1.1.1.193</ecNumber>
        </recommendedName>
        <alternativeName>
            <fullName evidence="13">HTP reductase</fullName>
        </alternativeName>
    </domain>
</protein>
<evidence type="ECO:0000256" key="7">
    <source>
        <dbReference type="ARBA" id="ARBA00022723"/>
    </source>
</evidence>
<dbReference type="InterPro" id="IPR016192">
    <property type="entry name" value="APOBEC/CMP_deaminase_Zn-bd"/>
</dbReference>
<dbReference type="UniPathway" id="UPA00275">
    <property type="reaction ID" value="UER00401"/>
</dbReference>
<feature type="binding site" evidence="16">
    <location>
        <position position="93"/>
    </location>
    <ligand>
        <name>Zn(2+)</name>
        <dbReference type="ChEBI" id="CHEBI:29105"/>
        <note>catalytic</note>
    </ligand>
</feature>
<dbReference type="SUPFAM" id="SSF53597">
    <property type="entry name" value="Dihydrofolate reductase-like"/>
    <property type="match status" value="1"/>
</dbReference>
<dbReference type="Proteomes" id="UP000183104">
    <property type="component" value="Unassembled WGS sequence"/>
</dbReference>
<proteinExistence type="inferred from homology"/>
<feature type="binding site" evidence="15">
    <location>
        <position position="209"/>
    </location>
    <ligand>
        <name>NADP(+)</name>
        <dbReference type="ChEBI" id="CHEBI:58349"/>
    </ligand>
</feature>
<feature type="binding site" evidence="15">
    <location>
        <position position="302"/>
    </location>
    <ligand>
        <name>substrate</name>
    </ligand>
</feature>
<dbReference type="GO" id="GO:0008703">
    <property type="term" value="F:5-amino-6-(5-phosphoribosylamino)uracil reductase activity"/>
    <property type="evidence" value="ECO:0007669"/>
    <property type="project" value="UniProtKB-EC"/>
</dbReference>
<comment type="pathway">
    <text evidence="2 13">Cofactor biosynthesis; riboflavin biosynthesis; 5-amino-6-(D-ribitylamino)uracil from GTP: step 2/4.</text>
</comment>
<evidence type="ECO:0000256" key="16">
    <source>
        <dbReference type="PIRSR" id="PIRSR006769-3"/>
    </source>
</evidence>
<keyword evidence="19" id="KW-1185">Reference proteome</keyword>
<reference evidence="19" key="1">
    <citation type="submission" date="2016-10" db="EMBL/GenBank/DDBJ databases">
        <authorList>
            <person name="Varghese N."/>
        </authorList>
    </citation>
    <scope>NUCLEOTIDE SEQUENCE [LARGE SCALE GENOMIC DNA]</scope>
    <source>
        <strain evidence="19">HL 19</strain>
    </source>
</reference>
<evidence type="ECO:0000313" key="18">
    <source>
        <dbReference type="EMBL" id="SCY50661.1"/>
    </source>
</evidence>
<dbReference type="Gene3D" id="3.40.430.10">
    <property type="entry name" value="Dihydrofolate Reductase, subunit A"/>
    <property type="match status" value="1"/>
</dbReference>
<keyword evidence="12" id="KW-0511">Multifunctional enzyme</keyword>
<feature type="binding site" evidence="15">
    <location>
        <begin position="304"/>
        <end position="310"/>
    </location>
    <ligand>
        <name>NADP(+)</name>
        <dbReference type="ChEBI" id="CHEBI:58349"/>
    </ligand>
</feature>
<dbReference type="InterPro" id="IPR016193">
    <property type="entry name" value="Cytidine_deaminase-like"/>
</dbReference>